<keyword evidence="2" id="KW-1133">Transmembrane helix</keyword>
<proteinExistence type="predicted"/>
<evidence type="ECO:0000256" key="2">
    <source>
        <dbReference type="SAM" id="Phobius"/>
    </source>
</evidence>
<dbReference type="EMBL" id="KN882151">
    <property type="protein sequence ID" value="KIY42896.1"/>
    <property type="molecule type" value="Genomic_DNA"/>
</dbReference>
<sequence length="358" mass="39954">MQKGQYSSRRAEKMRTRESPGPETTRGFIQPPRSLTQPKARKSGHRFSGVDRVPGSSRVHGAPAHQLYPKLQSDPSDLSSAPLRYNNQRGNAPVQTHPRAFYDFPTLQPPKVVIKEEESPIALQTVKKSIEEQAIETIGAIGERGGIYILGYDASSRSEIGFVRPQRYTSHPEPAIQRRRPNATSLPLANMRNYAARLGLHSRITRLPPKWDTFWNERVTLNLLIIGSDKARVQSEAVVHEYEKEMEERYAPLHTYYGLKNVLRIALMVLFWSAVYVFFWHFFSTADSFAESVVNAVAFTFDVPSFPFNLLSRIFPSSVESLSSVLSGNSSAVFDSSTCNTLLSLPAADAVGGLGPTI</sequence>
<name>A0A0D7A1U7_9AGAR</name>
<dbReference type="AlphaFoldDB" id="A0A0D7A1U7"/>
<keyword evidence="2" id="KW-0472">Membrane</keyword>
<reference evidence="3 4" key="1">
    <citation type="journal article" date="2015" name="Fungal Genet. Biol.">
        <title>Evolution of novel wood decay mechanisms in Agaricales revealed by the genome sequences of Fistulina hepatica and Cylindrobasidium torrendii.</title>
        <authorList>
            <person name="Floudas D."/>
            <person name="Held B.W."/>
            <person name="Riley R."/>
            <person name="Nagy L.G."/>
            <person name="Koehler G."/>
            <person name="Ransdell A.S."/>
            <person name="Younus H."/>
            <person name="Chow J."/>
            <person name="Chiniquy J."/>
            <person name="Lipzen A."/>
            <person name="Tritt A."/>
            <person name="Sun H."/>
            <person name="Haridas S."/>
            <person name="LaButti K."/>
            <person name="Ohm R.A."/>
            <person name="Kues U."/>
            <person name="Blanchette R.A."/>
            <person name="Grigoriev I.V."/>
            <person name="Minto R.E."/>
            <person name="Hibbett D.S."/>
        </authorList>
    </citation>
    <scope>NUCLEOTIDE SEQUENCE [LARGE SCALE GENOMIC DNA]</scope>
    <source>
        <strain evidence="3 4">ATCC 64428</strain>
    </source>
</reference>
<protein>
    <submittedName>
        <fullName evidence="3">Uncharacterized protein</fullName>
    </submittedName>
</protein>
<organism evidence="3 4">
    <name type="scientific">Fistulina hepatica ATCC 64428</name>
    <dbReference type="NCBI Taxonomy" id="1128425"/>
    <lineage>
        <taxon>Eukaryota</taxon>
        <taxon>Fungi</taxon>
        <taxon>Dikarya</taxon>
        <taxon>Basidiomycota</taxon>
        <taxon>Agaricomycotina</taxon>
        <taxon>Agaricomycetes</taxon>
        <taxon>Agaricomycetidae</taxon>
        <taxon>Agaricales</taxon>
        <taxon>Fistulinaceae</taxon>
        <taxon>Fistulina</taxon>
    </lineage>
</organism>
<keyword evidence="4" id="KW-1185">Reference proteome</keyword>
<accession>A0A0D7A1U7</accession>
<evidence type="ECO:0000313" key="4">
    <source>
        <dbReference type="Proteomes" id="UP000054144"/>
    </source>
</evidence>
<gene>
    <name evidence="3" type="ORF">FISHEDRAFT_63087</name>
</gene>
<evidence type="ECO:0000313" key="3">
    <source>
        <dbReference type="EMBL" id="KIY42896.1"/>
    </source>
</evidence>
<evidence type="ECO:0000256" key="1">
    <source>
        <dbReference type="SAM" id="MobiDB-lite"/>
    </source>
</evidence>
<feature type="transmembrane region" description="Helical" evidence="2">
    <location>
        <begin position="262"/>
        <end position="283"/>
    </location>
</feature>
<dbReference type="Proteomes" id="UP000054144">
    <property type="component" value="Unassembled WGS sequence"/>
</dbReference>
<keyword evidence="2" id="KW-0812">Transmembrane</keyword>
<feature type="region of interest" description="Disordered" evidence="1">
    <location>
        <begin position="1"/>
        <end position="81"/>
    </location>
</feature>
<feature type="compositionally biased region" description="Basic and acidic residues" evidence="1">
    <location>
        <begin position="9"/>
        <end position="20"/>
    </location>
</feature>